<evidence type="ECO:0000259" key="3">
    <source>
        <dbReference type="Pfam" id="PF02347"/>
    </source>
</evidence>
<dbReference type="GO" id="GO:0019464">
    <property type="term" value="P:glycine decarboxylation via glycine cleavage system"/>
    <property type="evidence" value="ECO:0007669"/>
    <property type="project" value="UniProtKB-UniRule"/>
</dbReference>
<accession>A0A538T1C7</accession>
<dbReference type="GO" id="GO:0004375">
    <property type="term" value="F:glycine dehydrogenase (decarboxylating) activity"/>
    <property type="evidence" value="ECO:0007669"/>
    <property type="project" value="UniProtKB-EC"/>
</dbReference>
<organism evidence="4 5">
    <name type="scientific">Eiseniibacteriota bacterium</name>
    <dbReference type="NCBI Taxonomy" id="2212470"/>
    <lineage>
        <taxon>Bacteria</taxon>
        <taxon>Candidatus Eiseniibacteriota</taxon>
    </lineage>
</organism>
<dbReference type="SUPFAM" id="SSF53383">
    <property type="entry name" value="PLP-dependent transferases"/>
    <property type="match status" value="1"/>
</dbReference>
<name>A0A538T1C7_UNCEI</name>
<protein>
    <recommendedName>
        <fullName evidence="2">Probable glycine dehydrogenase (decarboxylating) subunit 1</fullName>
        <ecNumber evidence="2">1.4.4.2</ecNumber>
    </recommendedName>
    <alternativeName>
        <fullName evidence="2">Glycine cleavage system P-protein subunit 1</fullName>
    </alternativeName>
    <alternativeName>
        <fullName evidence="2">Glycine decarboxylase subunit 1</fullName>
    </alternativeName>
    <alternativeName>
        <fullName evidence="2">Glycine dehydrogenase (aminomethyl-transferring) subunit 1</fullName>
    </alternativeName>
</protein>
<evidence type="ECO:0000313" key="4">
    <source>
        <dbReference type="EMBL" id="TMQ57438.1"/>
    </source>
</evidence>
<dbReference type="EMBL" id="VBOS01000123">
    <property type="protein sequence ID" value="TMQ57438.1"/>
    <property type="molecule type" value="Genomic_DNA"/>
</dbReference>
<proteinExistence type="inferred from homology"/>
<dbReference type="InterPro" id="IPR049315">
    <property type="entry name" value="GDC-P_N"/>
</dbReference>
<gene>
    <name evidence="2" type="primary">gcvPA</name>
    <name evidence="4" type="ORF">E6K72_03675</name>
</gene>
<dbReference type="InterPro" id="IPR015422">
    <property type="entry name" value="PyrdxlP-dep_Trfase_small"/>
</dbReference>
<evidence type="ECO:0000256" key="1">
    <source>
        <dbReference type="ARBA" id="ARBA00023002"/>
    </source>
</evidence>
<comment type="similarity">
    <text evidence="2">Belongs to the GcvP family. N-terminal subunit subfamily.</text>
</comment>
<keyword evidence="1 2" id="KW-0560">Oxidoreductase</keyword>
<dbReference type="AlphaFoldDB" id="A0A538T1C7"/>
<comment type="catalytic activity">
    <reaction evidence="2">
        <text>N(6)-[(R)-lipoyl]-L-lysyl-[glycine-cleavage complex H protein] + glycine + H(+) = N(6)-[(R)-S(8)-aminomethyldihydrolipoyl]-L-lysyl-[glycine-cleavage complex H protein] + CO2</text>
        <dbReference type="Rhea" id="RHEA:24304"/>
        <dbReference type="Rhea" id="RHEA-COMP:10494"/>
        <dbReference type="Rhea" id="RHEA-COMP:10495"/>
        <dbReference type="ChEBI" id="CHEBI:15378"/>
        <dbReference type="ChEBI" id="CHEBI:16526"/>
        <dbReference type="ChEBI" id="CHEBI:57305"/>
        <dbReference type="ChEBI" id="CHEBI:83099"/>
        <dbReference type="ChEBI" id="CHEBI:83143"/>
        <dbReference type="EC" id="1.4.4.2"/>
    </reaction>
</comment>
<dbReference type="PANTHER" id="PTHR42806:SF1">
    <property type="entry name" value="GLYCINE DEHYDROGENASE (DECARBOXYLATING)"/>
    <property type="match status" value="1"/>
</dbReference>
<dbReference type="EC" id="1.4.4.2" evidence="2"/>
<dbReference type="PIRSF" id="PIRSF006815">
    <property type="entry name" value="GcvPA"/>
    <property type="match status" value="1"/>
</dbReference>
<dbReference type="InterPro" id="IPR015421">
    <property type="entry name" value="PyrdxlP-dep_Trfase_major"/>
</dbReference>
<dbReference type="Gene3D" id="3.40.640.10">
    <property type="entry name" value="Type I PLP-dependent aspartate aminotransferase-like (Major domain)"/>
    <property type="match status" value="1"/>
</dbReference>
<dbReference type="PANTHER" id="PTHR42806">
    <property type="entry name" value="GLYCINE CLEAVAGE SYSTEM P-PROTEIN"/>
    <property type="match status" value="1"/>
</dbReference>
<dbReference type="NCBIfam" id="NF001696">
    <property type="entry name" value="PRK00451.1"/>
    <property type="match status" value="1"/>
</dbReference>
<dbReference type="GO" id="GO:0009116">
    <property type="term" value="P:nucleoside metabolic process"/>
    <property type="evidence" value="ECO:0007669"/>
    <property type="project" value="InterPro"/>
</dbReference>
<comment type="caution">
    <text evidence="4">The sequence shown here is derived from an EMBL/GenBank/DDBJ whole genome shotgun (WGS) entry which is preliminary data.</text>
</comment>
<evidence type="ECO:0000313" key="5">
    <source>
        <dbReference type="Proteomes" id="UP000317716"/>
    </source>
</evidence>
<comment type="function">
    <text evidence="2">The glycine cleavage system catalyzes the degradation of glycine. The P protein binds the alpha-amino group of glycine through its pyridoxal phosphate cofactor; CO(2) is released and the remaining methylamine moiety is then transferred to the lipoamide cofactor of the H protein.</text>
</comment>
<dbReference type="InterPro" id="IPR015424">
    <property type="entry name" value="PyrdxlP-dep_Trfase"/>
</dbReference>
<feature type="domain" description="Glycine cleavage system P-protein N-terminal" evidence="3">
    <location>
        <begin position="2"/>
        <end position="435"/>
    </location>
</feature>
<dbReference type="Proteomes" id="UP000317716">
    <property type="component" value="Unassembled WGS sequence"/>
</dbReference>
<dbReference type="Gene3D" id="3.90.1150.10">
    <property type="entry name" value="Aspartate Aminotransferase, domain 1"/>
    <property type="match status" value="1"/>
</dbReference>
<dbReference type="InterPro" id="IPR023010">
    <property type="entry name" value="GcvPA"/>
</dbReference>
<reference evidence="4 5" key="1">
    <citation type="journal article" date="2019" name="Nat. Microbiol.">
        <title>Mediterranean grassland soil C-N compound turnover is dependent on rainfall and depth, and is mediated by genomically divergent microorganisms.</title>
        <authorList>
            <person name="Diamond S."/>
            <person name="Andeer P.F."/>
            <person name="Li Z."/>
            <person name="Crits-Christoph A."/>
            <person name="Burstein D."/>
            <person name="Anantharaman K."/>
            <person name="Lane K.R."/>
            <person name="Thomas B.C."/>
            <person name="Pan C."/>
            <person name="Northen T.R."/>
            <person name="Banfield J.F."/>
        </authorList>
    </citation>
    <scope>NUCLEOTIDE SEQUENCE [LARGE SCALE GENOMIC DNA]</scope>
    <source>
        <strain evidence="4">WS_2</strain>
    </source>
</reference>
<comment type="subunit">
    <text evidence="2">The glycine cleavage system is composed of four proteins: P, T, L and H. In this organism, the P 'protein' is a heterodimer of two subunits.</text>
</comment>
<evidence type="ECO:0000256" key="2">
    <source>
        <dbReference type="HAMAP-Rule" id="MF_00712"/>
    </source>
</evidence>
<sequence length="446" mass="47742">MSFVGLSDSEEQRMLRAIGVGSFEELLAAVPKQARLQKPLAIDGPLSEIELRRRFGGNARANAAESAVSFLGGGIYDHYIPSALNALAMRSEFATAYTPYQPEVAQGTLTAIFEFQSLIAELTGCDVANASLYDGATAAVEAALMARSQTGRARVVAAGAIHPHVLQVLTTYLDGRDLTLVAERGGQVAAEDLEAALGPDTACVLYQHPNFFGLLESPQTLHKLAHDAGALVIAHCDPIALALLEPPGATGADIVVGEGQCLGNSPSFGGPLLGYFACRASLVRRMPGRLAAETVDRHGRRGFVLTLQTREQHIRREKATSNICTNQGLLALRATIYMGLLGREGMREVAELCVQKTHHAALLAAAIPGYRLPYDGPFFREFVLECPADAAAIARAGIERGILPGVDLGRFRPEWRRRLLVAVTEQRSASEIERWADVLRAAGGKG</sequence>
<dbReference type="Pfam" id="PF02347">
    <property type="entry name" value="GDC-P"/>
    <property type="match status" value="1"/>
</dbReference>
<dbReference type="HAMAP" id="MF_00712">
    <property type="entry name" value="GcvPA"/>
    <property type="match status" value="1"/>
</dbReference>